<evidence type="ECO:0000313" key="1">
    <source>
        <dbReference type="EMBL" id="RPA95111.1"/>
    </source>
</evidence>
<sequence>MEPALMKWDEDCNPLLTPIRRLGDGTACEILKYSSNIWWDGEKFLDQIRNKAILAFEAEFPGCQALFLFDNAKNHCKYAENILWVSKMNMADSGKHARPIHTTYVLDKSHSDGGYCQSMVQNDGIPKGLKSVLTE</sequence>
<dbReference type="AlphaFoldDB" id="A0A3N4JEK5"/>
<evidence type="ECO:0008006" key="3">
    <source>
        <dbReference type="Google" id="ProtNLM"/>
    </source>
</evidence>
<keyword evidence="2" id="KW-1185">Reference proteome</keyword>
<accession>A0A3N4JEK5</accession>
<reference evidence="1 2" key="1">
    <citation type="journal article" date="2018" name="Nat. Ecol. Evol.">
        <title>Pezizomycetes genomes reveal the molecular basis of ectomycorrhizal truffle lifestyle.</title>
        <authorList>
            <person name="Murat C."/>
            <person name="Payen T."/>
            <person name="Noel B."/>
            <person name="Kuo A."/>
            <person name="Morin E."/>
            <person name="Chen J."/>
            <person name="Kohler A."/>
            <person name="Krizsan K."/>
            <person name="Balestrini R."/>
            <person name="Da Silva C."/>
            <person name="Montanini B."/>
            <person name="Hainaut M."/>
            <person name="Levati E."/>
            <person name="Barry K.W."/>
            <person name="Belfiori B."/>
            <person name="Cichocki N."/>
            <person name="Clum A."/>
            <person name="Dockter R.B."/>
            <person name="Fauchery L."/>
            <person name="Guy J."/>
            <person name="Iotti M."/>
            <person name="Le Tacon F."/>
            <person name="Lindquist E.A."/>
            <person name="Lipzen A."/>
            <person name="Malagnac F."/>
            <person name="Mello A."/>
            <person name="Molinier V."/>
            <person name="Miyauchi S."/>
            <person name="Poulain J."/>
            <person name="Riccioni C."/>
            <person name="Rubini A."/>
            <person name="Sitrit Y."/>
            <person name="Splivallo R."/>
            <person name="Traeger S."/>
            <person name="Wang M."/>
            <person name="Zifcakova L."/>
            <person name="Wipf D."/>
            <person name="Zambonelli A."/>
            <person name="Paolocci F."/>
            <person name="Nowrousian M."/>
            <person name="Ottonello S."/>
            <person name="Baldrian P."/>
            <person name="Spatafora J.W."/>
            <person name="Henrissat B."/>
            <person name="Nagy L.G."/>
            <person name="Aury J.M."/>
            <person name="Wincker P."/>
            <person name="Grigoriev I.V."/>
            <person name="Bonfante P."/>
            <person name="Martin F.M."/>
        </authorList>
    </citation>
    <scope>NUCLEOTIDE SEQUENCE [LARGE SCALE GENOMIC DNA]</scope>
    <source>
        <strain evidence="1 2">120613-1</strain>
    </source>
</reference>
<dbReference type="Proteomes" id="UP000276215">
    <property type="component" value="Unassembled WGS sequence"/>
</dbReference>
<dbReference type="PANTHER" id="PTHR35871:SF1">
    <property type="entry name" value="CXC1-LIKE CYSTEINE CLUSTER ASSOCIATED WITH KDZ TRANSPOSASES DOMAIN-CONTAINING PROTEIN"/>
    <property type="match status" value="1"/>
</dbReference>
<proteinExistence type="predicted"/>
<evidence type="ECO:0000313" key="2">
    <source>
        <dbReference type="Proteomes" id="UP000276215"/>
    </source>
</evidence>
<name>A0A3N4JEK5_9PEZI</name>
<dbReference type="STRING" id="1336337.A0A3N4JEK5"/>
<dbReference type="PANTHER" id="PTHR35871">
    <property type="entry name" value="EXPRESSED PROTEIN"/>
    <property type="match status" value="1"/>
</dbReference>
<gene>
    <name evidence="1" type="ORF">L873DRAFT_1846142</name>
</gene>
<dbReference type="EMBL" id="ML120429">
    <property type="protein sequence ID" value="RPA95111.1"/>
    <property type="molecule type" value="Genomic_DNA"/>
</dbReference>
<protein>
    <recommendedName>
        <fullName evidence="3">DDE-1 domain-containing protein</fullName>
    </recommendedName>
</protein>
<dbReference type="OrthoDB" id="5401962at2759"/>
<organism evidence="1 2">
    <name type="scientific">Choiromyces venosus 120613-1</name>
    <dbReference type="NCBI Taxonomy" id="1336337"/>
    <lineage>
        <taxon>Eukaryota</taxon>
        <taxon>Fungi</taxon>
        <taxon>Dikarya</taxon>
        <taxon>Ascomycota</taxon>
        <taxon>Pezizomycotina</taxon>
        <taxon>Pezizomycetes</taxon>
        <taxon>Pezizales</taxon>
        <taxon>Tuberaceae</taxon>
        <taxon>Choiromyces</taxon>
    </lineage>
</organism>